<keyword evidence="2" id="KW-1185">Reference proteome</keyword>
<dbReference type="InterPro" id="IPR005585">
    <property type="entry name" value="DUF327"/>
</dbReference>
<proteinExistence type="predicted"/>
<dbReference type="Pfam" id="PF03885">
    <property type="entry name" value="DUF327"/>
    <property type="match status" value="1"/>
</dbReference>
<accession>A0ABS5L945</accession>
<dbReference type="Proteomes" id="UP000682403">
    <property type="component" value="Unassembled WGS sequence"/>
</dbReference>
<organism evidence="1 2">
    <name type="scientific">Metabacillus flavus</name>
    <dbReference type="NCBI Taxonomy" id="2823519"/>
    <lineage>
        <taxon>Bacteria</taxon>
        <taxon>Bacillati</taxon>
        <taxon>Bacillota</taxon>
        <taxon>Bacilli</taxon>
        <taxon>Bacillales</taxon>
        <taxon>Bacillaceae</taxon>
        <taxon>Metabacillus</taxon>
    </lineage>
</organism>
<dbReference type="EMBL" id="JAGVRK010000001">
    <property type="protein sequence ID" value="MBS2967245.1"/>
    <property type="molecule type" value="Genomic_DNA"/>
</dbReference>
<dbReference type="RefSeq" id="WP_211555600.1">
    <property type="nucleotide sequence ID" value="NZ_JAGVRK010000001.1"/>
</dbReference>
<evidence type="ECO:0000313" key="2">
    <source>
        <dbReference type="Proteomes" id="UP000682403"/>
    </source>
</evidence>
<evidence type="ECO:0000313" key="1">
    <source>
        <dbReference type="EMBL" id="MBS2967245.1"/>
    </source>
</evidence>
<dbReference type="SUPFAM" id="SSF158397">
    <property type="entry name" value="TM1646-like"/>
    <property type="match status" value="1"/>
</dbReference>
<sequence length="146" mass="16364">MKINQDIRLAADKKSIRHQDAPSSAGSFRNAVLKESGQMKVSQLNQMITELEAAGSRLSRSRNFQDLVKVKGLVKKIVQEAVDYGMQLKESKSWDYQGNSRSLKLIEQIDDKLIVLTEDIVNKEKTAIDILGTVGEIKGMLVNLYI</sequence>
<dbReference type="Gene3D" id="1.20.120.490">
    <property type="entry name" value="Hypothetical protein TM1646-like domain"/>
    <property type="match status" value="1"/>
</dbReference>
<gene>
    <name evidence="1" type="ORF">J9317_00235</name>
</gene>
<name>A0ABS5L945_9BACI</name>
<dbReference type="InterPro" id="IPR024042">
    <property type="entry name" value="TM1646-like_dom_sf"/>
</dbReference>
<comment type="caution">
    <text evidence="1">The sequence shown here is derived from an EMBL/GenBank/DDBJ whole genome shotgun (WGS) entry which is preliminary data.</text>
</comment>
<protein>
    <submittedName>
        <fullName evidence="1">YaaR family protein</fullName>
    </submittedName>
</protein>
<reference evidence="1 2" key="1">
    <citation type="submission" date="2021-04" db="EMBL/GenBank/DDBJ databases">
        <title>Metabacillus sp. strain KIGAM252 whole genome sequence.</title>
        <authorList>
            <person name="Seo M.-J."/>
            <person name="Cho E.-S."/>
            <person name="Hwang C.Y."/>
            <person name="Yoon D.J."/>
        </authorList>
    </citation>
    <scope>NUCLEOTIDE SEQUENCE [LARGE SCALE GENOMIC DNA]</scope>
    <source>
        <strain evidence="1 2">KIGAM252</strain>
    </source>
</reference>